<evidence type="ECO:0000313" key="2">
    <source>
        <dbReference type="EMBL" id="TLP39126.1"/>
    </source>
</evidence>
<dbReference type="InterPro" id="IPR004027">
    <property type="entry name" value="SEC_C_motif"/>
</dbReference>
<dbReference type="InterPro" id="IPR032710">
    <property type="entry name" value="NTF2-like_dom_sf"/>
</dbReference>
<dbReference type="RefSeq" id="WP_138151710.1">
    <property type="nucleotide sequence ID" value="NZ_CBDDKQ010000002.1"/>
</dbReference>
<dbReference type="Pfam" id="PF02810">
    <property type="entry name" value="SEC-C"/>
    <property type="match status" value="1"/>
</dbReference>
<dbReference type="Proteomes" id="UP000308901">
    <property type="component" value="Unassembled WGS sequence"/>
</dbReference>
<accession>A0A5R8Y1S6</accession>
<dbReference type="Gene3D" id="3.10.450.50">
    <property type="match status" value="1"/>
</dbReference>
<gene>
    <name evidence="2" type="ORF">FDK22_04435</name>
</gene>
<dbReference type="AlphaFoldDB" id="A0A5R8Y1S6"/>
<keyword evidence="3" id="KW-1185">Reference proteome</keyword>
<dbReference type="EMBL" id="VANU01000002">
    <property type="protein sequence ID" value="TLP39126.1"/>
    <property type="molecule type" value="Genomic_DNA"/>
</dbReference>
<sequence>MKISGNSFCPCGSLKKFKKCCKVFHEGDYAKNALELMKSRYSAYAANNASYLMETTHRENPDYSSDIKTWEQALHDYFDHTTFQGLEIYDFIDGETEAYVTFKAIISQGAIDASFVEKSKFVKVNDKWLYHSGKFIG</sequence>
<protein>
    <recommendedName>
        <fullName evidence="1">YchJ-like middle NTF2-like domain-containing protein</fullName>
    </recommendedName>
</protein>
<dbReference type="Pfam" id="PF17775">
    <property type="entry name" value="YchJ_M-like"/>
    <property type="match status" value="1"/>
</dbReference>
<evidence type="ECO:0000313" key="3">
    <source>
        <dbReference type="Proteomes" id="UP000308901"/>
    </source>
</evidence>
<dbReference type="PANTHER" id="PTHR33747">
    <property type="entry name" value="UPF0225 PROTEIN SCO1677"/>
    <property type="match status" value="1"/>
</dbReference>
<evidence type="ECO:0000259" key="1">
    <source>
        <dbReference type="Pfam" id="PF17775"/>
    </source>
</evidence>
<dbReference type="SUPFAM" id="SSF54427">
    <property type="entry name" value="NTF2-like"/>
    <property type="match status" value="1"/>
</dbReference>
<comment type="caution">
    <text evidence="2">The sequence shown here is derived from an EMBL/GenBank/DDBJ whole genome shotgun (WGS) entry which is preliminary data.</text>
</comment>
<feature type="domain" description="YchJ-like middle NTF2-like" evidence="1">
    <location>
        <begin position="33"/>
        <end position="133"/>
    </location>
</feature>
<dbReference type="PANTHER" id="PTHR33747:SF1">
    <property type="entry name" value="ADENYLATE CYCLASE-ASSOCIATED CAP C-TERMINAL DOMAIN-CONTAINING PROTEIN"/>
    <property type="match status" value="1"/>
</dbReference>
<proteinExistence type="predicted"/>
<dbReference type="OrthoDB" id="21421at2"/>
<name>A0A5R8Y1S6_9BACT</name>
<dbReference type="InterPro" id="IPR048469">
    <property type="entry name" value="YchJ-like_M"/>
</dbReference>
<organism evidence="2 3">
    <name type="scientific">Arcobacter arenosus</name>
    <dbReference type="NCBI Taxonomy" id="2576037"/>
    <lineage>
        <taxon>Bacteria</taxon>
        <taxon>Pseudomonadati</taxon>
        <taxon>Campylobacterota</taxon>
        <taxon>Epsilonproteobacteria</taxon>
        <taxon>Campylobacterales</taxon>
        <taxon>Arcobacteraceae</taxon>
        <taxon>Arcobacter</taxon>
    </lineage>
</organism>
<reference evidence="2 3" key="1">
    <citation type="submission" date="2019-05" db="EMBL/GenBank/DDBJ databases">
        <title>Arcobacter sp. nov., isolated from sea sediment.</title>
        <authorList>
            <person name="Kim W."/>
        </authorList>
    </citation>
    <scope>NUCLEOTIDE SEQUENCE [LARGE SCALE GENOMIC DNA]</scope>
    <source>
        <strain evidence="2 3">CAU 1517</strain>
    </source>
</reference>
<dbReference type="SUPFAM" id="SSF103642">
    <property type="entry name" value="Sec-C motif"/>
    <property type="match status" value="1"/>
</dbReference>